<dbReference type="GO" id="GO:0016491">
    <property type="term" value="F:oxidoreductase activity"/>
    <property type="evidence" value="ECO:0007669"/>
    <property type="project" value="UniProtKB-KW"/>
</dbReference>
<dbReference type="InterPro" id="IPR036291">
    <property type="entry name" value="NAD(P)-bd_dom_sf"/>
</dbReference>
<dbReference type="AlphaFoldDB" id="A0A3S3UYW3"/>
<evidence type="ECO:0000313" key="4">
    <source>
        <dbReference type="EMBL" id="RWY53975.1"/>
    </source>
</evidence>
<gene>
    <name evidence="4" type="ORF">EPL05_07925</name>
</gene>
<dbReference type="Pfam" id="PF00106">
    <property type="entry name" value="adh_short"/>
    <property type="match status" value="1"/>
</dbReference>
<name>A0A3S3UYW3_9SPHI</name>
<keyword evidence="5" id="KW-1185">Reference proteome</keyword>
<dbReference type="PIRSF" id="PIRSF000126">
    <property type="entry name" value="11-beta-HSD1"/>
    <property type="match status" value="1"/>
</dbReference>
<dbReference type="EMBL" id="SBIW01000003">
    <property type="protein sequence ID" value="RWY53975.1"/>
    <property type="molecule type" value="Genomic_DNA"/>
</dbReference>
<dbReference type="SMART" id="SM00822">
    <property type="entry name" value="PKS_KR"/>
    <property type="match status" value="1"/>
</dbReference>
<dbReference type="Proteomes" id="UP000286701">
    <property type="component" value="Unassembled WGS sequence"/>
</dbReference>
<dbReference type="PANTHER" id="PTHR42901">
    <property type="entry name" value="ALCOHOL DEHYDROGENASE"/>
    <property type="match status" value="1"/>
</dbReference>
<accession>A0A3S3UYW3</accession>
<evidence type="ECO:0000256" key="2">
    <source>
        <dbReference type="ARBA" id="ARBA00023002"/>
    </source>
</evidence>
<proteinExistence type="inferred from homology"/>
<keyword evidence="2" id="KW-0560">Oxidoreductase</keyword>
<feature type="domain" description="Ketoreductase" evidence="3">
    <location>
        <begin position="9"/>
        <end position="195"/>
    </location>
</feature>
<sequence length="269" mass="29675">MEKLDLTDKWILVTGASSGLGKEMAKQLATKHRANLIIAARRKDKLDQLKTELEASAGIKVKVMVADLSVHEDVVRMIDDTLADGTLYGAILNAGVTYFGRHSDMPWEQTENIMKTNVNSVVYMTSQLVAHFEKAKTEGGVMIVSSMAAFFPVPYQAVYSATKAFIMAFANALSVEIKNPALSLTVYAPGGIATEMTEGKNFNDLKSWLMPVEQAAIEGLNAFISRKHVHIPGFLNRVGNVFMSFMPRKFITKNMGKVYYKALLKAESL</sequence>
<evidence type="ECO:0000313" key="5">
    <source>
        <dbReference type="Proteomes" id="UP000286701"/>
    </source>
</evidence>
<dbReference type="RefSeq" id="WP_128533410.1">
    <property type="nucleotide sequence ID" value="NZ_SBIW01000003.1"/>
</dbReference>
<organism evidence="4 5">
    <name type="scientific">Mucilaginibacter gilvus</name>
    <dbReference type="NCBI Taxonomy" id="2305909"/>
    <lineage>
        <taxon>Bacteria</taxon>
        <taxon>Pseudomonadati</taxon>
        <taxon>Bacteroidota</taxon>
        <taxon>Sphingobacteriia</taxon>
        <taxon>Sphingobacteriales</taxon>
        <taxon>Sphingobacteriaceae</taxon>
        <taxon>Mucilaginibacter</taxon>
    </lineage>
</organism>
<protein>
    <submittedName>
        <fullName evidence="4">SDR family NAD(P)-dependent oxidoreductase</fullName>
    </submittedName>
</protein>
<evidence type="ECO:0000259" key="3">
    <source>
        <dbReference type="SMART" id="SM00822"/>
    </source>
</evidence>
<reference evidence="4 5" key="1">
    <citation type="submission" date="2019-01" db="EMBL/GenBank/DDBJ databases">
        <title>Mucilaginibacter antarcticum sp. nov., isolated from antarctic soil.</title>
        <authorList>
            <person name="Yan Y.-Q."/>
            <person name="Du Z.-J."/>
        </authorList>
    </citation>
    <scope>NUCLEOTIDE SEQUENCE [LARGE SCALE GENOMIC DNA]</scope>
    <source>
        <strain evidence="4 5">F01003</strain>
    </source>
</reference>
<dbReference type="InterPro" id="IPR020904">
    <property type="entry name" value="Sc_DH/Rdtase_CS"/>
</dbReference>
<dbReference type="SUPFAM" id="SSF51735">
    <property type="entry name" value="NAD(P)-binding Rossmann-fold domains"/>
    <property type="match status" value="1"/>
</dbReference>
<comment type="caution">
    <text evidence="4">The sequence shown here is derived from an EMBL/GenBank/DDBJ whole genome shotgun (WGS) entry which is preliminary data.</text>
</comment>
<dbReference type="OrthoDB" id="9808814at2"/>
<dbReference type="Gene3D" id="3.40.50.720">
    <property type="entry name" value="NAD(P)-binding Rossmann-like Domain"/>
    <property type="match status" value="1"/>
</dbReference>
<dbReference type="InterPro" id="IPR002347">
    <property type="entry name" value="SDR_fam"/>
</dbReference>
<comment type="similarity">
    <text evidence="1">Belongs to the short-chain dehydrogenases/reductases (SDR) family.</text>
</comment>
<dbReference type="PRINTS" id="PR00081">
    <property type="entry name" value="GDHRDH"/>
</dbReference>
<dbReference type="PROSITE" id="PS00061">
    <property type="entry name" value="ADH_SHORT"/>
    <property type="match status" value="1"/>
</dbReference>
<evidence type="ECO:0000256" key="1">
    <source>
        <dbReference type="ARBA" id="ARBA00006484"/>
    </source>
</evidence>
<dbReference type="InterPro" id="IPR057326">
    <property type="entry name" value="KR_dom"/>
</dbReference>
<dbReference type="PANTHER" id="PTHR42901:SF1">
    <property type="entry name" value="ALCOHOL DEHYDROGENASE"/>
    <property type="match status" value="1"/>
</dbReference>